<reference evidence="2 3" key="1">
    <citation type="submission" date="2020-04" db="EMBL/GenBank/DDBJ databases">
        <title>MicrobeNet Type strains.</title>
        <authorList>
            <person name="Nicholson A.C."/>
        </authorList>
    </citation>
    <scope>NUCLEOTIDE SEQUENCE [LARGE SCALE GENOMIC DNA]</scope>
    <source>
        <strain evidence="2 3">JCM 3332</strain>
    </source>
</reference>
<keyword evidence="3" id="KW-1185">Reference proteome</keyword>
<name>A0A846YJV9_9NOCA</name>
<accession>A0A846YJV9</accession>
<organism evidence="2 3">
    <name type="scientific">Nocardia flavorosea</name>
    <dbReference type="NCBI Taxonomy" id="53429"/>
    <lineage>
        <taxon>Bacteria</taxon>
        <taxon>Bacillati</taxon>
        <taxon>Actinomycetota</taxon>
        <taxon>Actinomycetes</taxon>
        <taxon>Mycobacteriales</taxon>
        <taxon>Nocardiaceae</taxon>
        <taxon>Nocardia</taxon>
    </lineage>
</organism>
<feature type="region of interest" description="Disordered" evidence="1">
    <location>
        <begin position="1"/>
        <end position="21"/>
    </location>
</feature>
<proteinExistence type="predicted"/>
<dbReference type="EMBL" id="JAAXOT010000015">
    <property type="protein sequence ID" value="NKY59407.1"/>
    <property type="molecule type" value="Genomic_DNA"/>
</dbReference>
<evidence type="ECO:0000256" key="1">
    <source>
        <dbReference type="SAM" id="MobiDB-lite"/>
    </source>
</evidence>
<comment type="caution">
    <text evidence="2">The sequence shown here is derived from an EMBL/GenBank/DDBJ whole genome shotgun (WGS) entry which is preliminary data.</text>
</comment>
<gene>
    <name evidence="2" type="ORF">HGA15_25275</name>
</gene>
<sequence>MGSSHSGAIPPDRQSDAEDTVVSYGPEDQAEGVLAHGVAEEEILDLTADGLDEMSFIEAMLARNYMPAPSEDIVEEVISEATDALDEADAEQEMHTLLLDCNVEGPVWEEVVASLSRYTNEVLDVWIRSGAIYSKLTGHYIAVTTSYSQRFRLAVNEDLREEIIAESIAVALEKLQAGIRDGTGWNPALGAKLTTFFLRGCLFAFKRTVEAHLRQDRKRALGSIGAHDVEQPDDRGYPSQYGTGLGIDPAEAVANRDLIRQHLEQLDAHDRQIVWAKAAGYTHAEIAQLFPNKTAKAIERKLARLAANHRWIANLSTRRS</sequence>
<dbReference type="Proteomes" id="UP000570678">
    <property type="component" value="Unassembled WGS sequence"/>
</dbReference>
<dbReference type="AlphaFoldDB" id="A0A846YJV9"/>
<evidence type="ECO:0000313" key="2">
    <source>
        <dbReference type="EMBL" id="NKY59407.1"/>
    </source>
</evidence>
<evidence type="ECO:0000313" key="3">
    <source>
        <dbReference type="Proteomes" id="UP000570678"/>
    </source>
</evidence>
<protein>
    <submittedName>
        <fullName evidence="2">Uncharacterized protein</fullName>
    </submittedName>
</protein>
<dbReference type="RefSeq" id="WP_062978884.1">
    <property type="nucleotide sequence ID" value="NZ_JAAXOT010000015.1"/>
</dbReference>